<dbReference type="EMBL" id="JAHLKM010000003">
    <property type="protein sequence ID" value="MCQ4332791.1"/>
    <property type="molecule type" value="Genomic_DNA"/>
</dbReference>
<dbReference type="SUPFAM" id="SSF55781">
    <property type="entry name" value="GAF domain-like"/>
    <property type="match status" value="1"/>
</dbReference>
<dbReference type="InterPro" id="IPR000014">
    <property type="entry name" value="PAS"/>
</dbReference>
<dbReference type="InterPro" id="IPR003018">
    <property type="entry name" value="GAF"/>
</dbReference>
<gene>
    <name evidence="4" type="ORF">KM295_04635</name>
</gene>
<dbReference type="PROSITE" id="PS00622">
    <property type="entry name" value="HTH_LUXR_1"/>
    <property type="match status" value="1"/>
</dbReference>
<keyword evidence="5" id="KW-1185">Reference proteome</keyword>
<dbReference type="InterPro" id="IPR031803">
    <property type="entry name" value="BAT_GAF/HTH-assoc"/>
</dbReference>
<comment type="caution">
    <text evidence="4">The sequence shown here is derived from an EMBL/GenBank/DDBJ whole genome shotgun (WGS) entry which is preliminary data.</text>
</comment>
<dbReference type="RefSeq" id="WP_256028729.1">
    <property type="nucleotide sequence ID" value="NZ_JAHLKM010000003.1"/>
</dbReference>
<dbReference type="Gene3D" id="3.30.450.20">
    <property type="entry name" value="PAS domain"/>
    <property type="match status" value="1"/>
</dbReference>
<evidence type="ECO:0000256" key="2">
    <source>
        <dbReference type="ARBA" id="ARBA00023163"/>
    </source>
</evidence>
<dbReference type="Pfam" id="PF15915">
    <property type="entry name" value="BAT"/>
    <property type="match status" value="1"/>
</dbReference>
<evidence type="ECO:0000259" key="3">
    <source>
        <dbReference type="PROSITE" id="PS00622"/>
    </source>
</evidence>
<dbReference type="InterPro" id="IPR007050">
    <property type="entry name" value="HTH_bacterioopsin"/>
</dbReference>
<dbReference type="Gene3D" id="3.30.450.40">
    <property type="match status" value="1"/>
</dbReference>
<dbReference type="GO" id="GO:0006355">
    <property type="term" value="P:regulation of DNA-templated transcription"/>
    <property type="evidence" value="ECO:0007669"/>
    <property type="project" value="InterPro"/>
</dbReference>
<sequence length="520" mass="56649">MKERFERAPIGILEATPDGIVTDINGTACELLGVDAAATTGTPIDLVFPDSVEGAVPAAFEEERIAESTIEEYYPGLERWLSVSIVPGDDTVAVYLTDESSIRKQERHNDRLEDELDRLTVLNGLVSAVLADLIEASTREEIAETVCERLGETDIYEFAWVGEREVGGDDIVVRASAGTTGRTFDRIQGHLGDATDLPEDRAVETGVPQVSRPIADDRSIPEAVRRAAFADGVQSLLAIPLTYGSSVYGVVGVYATDRDAFSERERAVFGTVGSIAGFAVNAARNRTLLFSDSVVELDLQVSDTGAPLVAVATELEATLTVEGLVSQDSDRLLGFLRVDGAVPERFASVVSGGDAIELSRIVDEEESAGLLEVELDMETSLGIVSTHGATVQSARFESGRGRLEIELPPEEEIRRIVDTVLRRFDGEVLAKREEEREIETARGFREGLRDRLTDRQETVLRTAFLADYFESPRGSTAEEVATALDITAPTLLYHLRASQRKLLEEFFQTADRDLHGGPET</sequence>
<organism evidence="4 5">
    <name type="scientific">Natronomonas aquatica</name>
    <dbReference type="NCBI Taxonomy" id="2841590"/>
    <lineage>
        <taxon>Archaea</taxon>
        <taxon>Methanobacteriati</taxon>
        <taxon>Methanobacteriota</taxon>
        <taxon>Stenosarchaea group</taxon>
        <taxon>Halobacteria</taxon>
        <taxon>Halobacteriales</taxon>
        <taxon>Natronomonadaceae</taxon>
        <taxon>Natronomonas</taxon>
    </lineage>
</organism>
<protein>
    <submittedName>
        <fullName evidence="4">GAF domain-containing protein</fullName>
    </submittedName>
</protein>
<dbReference type="SMART" id="SM00065">
    <property type="entry name" value="GAF"/>
    <property type="match status" value="1"/>
</dbReference>
<dbReference type="InterPro" id="IPR035965">
    <property type="entry name" value="PAS-like_dom_sf"/>
</dbReference>
<dbReference type="Pfam" id="PF08448">
    <property type="entry name" value="PAS_4"/>
    <property type="match status" value="1"/>
</dbReference>
<dbReference type="InterPro" id="IPR029016">
    <property type="entry name" value="GAF-like_dom_sf"/>
</dbReference>
<dbReference type="Pfam" id="PF04967">
    <property type="entry name" value="HTH_10"/>
    <property type="match status" value="1"/>
</dbReference>
<dbReference type="AlphaFoldDB" id="A0A9R1CSF3"/>
<evidence type="ECO:0000256" key="1">
    <source>
        <dbReference type="ARBA" id="ARBA00023015"/>
    </source>
</evidence>
<reference evidence="4" key="1">
    <citation type="journal article" date="2023" name="Front. Microbiol.">
        <title>Genomic-based phylogenetic and metabolic analyses of the genus Natronomonas, and description of Natronomonas aquatica sp. nov.</title>
        <authorList>
            <person name="Garcia-Roldan A."/>
            <person name="Duran-Viseras A."/>
            <person name="de la Haba R.R."/>
            <person name="Corral P."/>
            <person name="Sanchez-Porro C."/>
            <person name="Ventosa A."/>
        </authorList>
    </citation>
    <scope>NUCLEOTIDE SEQUENCE</scope>
    <source>
        <strain evidence="4">F2-12</strain>
    </source>
</reference>
<evidence type="ECO:0000313" key="5">
    <source>
        <dbReference type="Proteomes" id="UP001139494"/>
    </source>
</evidence>
<dbReference type="SUPFAM" id="SSF55785">
    <property type="entry name" value="PYP-like sensor domain (PAS domain)"/>
    <property type="match status" value="1"/>
</dbReference>
<dbReference type="CDD" id="cd00130">
    <property type="entry name" value="PAS"/>
    <property type="match status" value="1"/>
</dbReference>
<dbReference type="PANTHER" id="PTHR34236:SF1">
    <property type="entry name" value="DIMETHYL SULFOXIDE REDUCTASE TRANSCRIPTIONAL ACTIVATOR"/>
    <property type="match status" value="1"/>
</dbReference>
<dbReference type="InterPro" id="IPR013656">
    <property type="entry name" value="PAS_4"/>
</dbReference>
<dbReference type="PANTHER" id="PTHR34236">
    <property type="entry name" value="DIMETHYL SULFOXIDE REDUCTASE TRANSCRIPTIONAL ACTIVATOR"/>
    <property type="match status" value="1"/>
</dbReference>
<keyword evidence="1" id="KW-0805">Transcription regulation</keyword>
<proteinExistence type="predicted"/>
<keyword evidence="2" id="KW-0804">Transcription</keyword>
<name>A0A9R1CSF3_9EURY</name>
<feature type="domain" description="HTH luxR-type" evidence="3">
    <location>
        <begin position="474"/>
        <end position="501"/>
    </location>
</feature>
<accession>A0A9R1CSF3</accession>
<dbReference type="Pfam" id="PF13185">
    <property type="entry name" value="GAF_2"/>
    <property type="match status" value="1"/>
</dbReference>
<dbReference type="Proteomes" id="UP001139494">
    <property type="component" value="Unassembled WGS sequence"/>
</dbReference>
<dbReference type="InterPro" id="IPR000792">
    <property type="entry name" value="Tscrpt_reg_LuxR_C"/>
</dbReference>
<evidence type="ECO:0000313" key="4">
    <source>
        <dbReference type="EMBL" id="MCQ4332791.1"/>
    </source>
</evidence>